<sequence length="251" mass="27652">MALDGSRLDAARLDAARLVKRARHSARQTQASLAGRAGVARGTVAAIETGARSPSWDMLTALLAAAGMQMRIELEPLDADVRQQIVEHRHDPDLPARVWFAVEGIEDLADLDLRVEGLAAAALLGAPVTAGDPQIAVARTERSMEWLADKLGRDRIRLRPPSWLGHAWPRTPQEAFDLIETECPDGWIMVRGYFGETPVRFAPAEDVARHVLVANGERPIPVQPLHEIETTDRNAARVLRLLREQAQDARD</sequence>
<reference evidence="2 3" key="1">
    <citation type="submission" date="2024-10" db="EMBL/GenBank/DDBJ databases">
        <title>The Natural Products Discovery Center: Release of the First 8490 Sequenced Strains for Exploring Actinobacteria Biosynthetic Diversity.</title>
        <authorList>
            <person name="Kalkreuter E."/>
            <person name="Kautsar S.A."/>
            <person name="Yang D."/>
            <person name="Bader C.D."/>
            <person name="Teijaro C.N."/>
            <person name="Fluegel L."/>
            <person name="Davis C.M."/>
            <person name="Simpson J.R."/>
            <person name="Lauterbach L."/>
            <person name="Steele A.D."/>
            <person name="Gui C."/>
            <person name="Meng S."/>
            <person name="Li G."/>
            <person name="Viehrig K."/>
            <person name="Ye F."/>
            <person name="Su P."/>
            <person name="Kiefer A.F."/>
            <person name="Nichols A."/>
            <person name="Cepeda A.J."/>
            <person name="Yan W."/>
            <person name="Fan B."/>
            <person name="Jiang Y."/>
            <person name="Adhikari A."/>
            <person name="Zheng C.-J."/>
            <person name="Schuster L."/>
            <person name="Cowan T.M."/>
            <person name="Smanski M.J."/>
            <person name="Chevrette M.G."/>
            <person name="De Carvalho L.P.S."/>
            <person name="Shen B."/>
        </authorList>
    </citation>
    <scope>NUCLEOTIDE SEQUENCE [LARGE SCALE GENOMIC DNA]</scope>
    <source>
        <strain evidence="2 3">NPDC019481</strain>
    </source>
</reference>
<evidence type="ECO:0000313" key="2">
    <source>
        <dbReference type="EMBL" id="MFI2489418.1"/>
    </source>
</evidence>
<dbReference type="EMBL" id="JBIRYI010000014">
    <property type="protein sequence ID" value="MFI2489418.1"/>
    <property type="molecule type" value="Genomic_DNA"/>
</dbReference>
<evidence type="ECO:0000313" key="3">
    <source>
        <dbReference type="Proteomes" id="UP001611580"/>
    </source>
</evidence>
<dbReference type="Proteomes" id="UP001611580">
    <property type="component" value="Unassembled WGS sequence"/>
</dbReference>
<name>A0ABW7XPE7_9MICO</name>
<proteinExistence type="predicted"/>
<dbReference type="SUPFAM" id="SSF47413">
    <property type="entry name" value="lambda repressor-like DNA-binding domains"/>
    <property type="match status" value="1"/>
</dbReference>
<accession>A0ABW7XPE7</accession>
<dbReference type="RefSeq" id="WP_397406645.1">
    <property type="nucleotide sequence ID" value="NZ_JBIRYI010000014.1"/>
</dbReference>
<feature type="domain" description="HTH cro/C1-type" evidence="1">
    <location>
        <begin position="19"/>
        <end position="74"/>
    </location>
</feature>
<dbReference type="PROSITE" id="PS50943">
    <property type="entry name" value="HTH_CROC1"/>
    <property type="match status" value="1"/>
</dbReference>
<protein>
    <submittedName>
        <fullName evidence="2">Helix-turn-helix domain-containing protein</fullName>
    </submittedName>
</protein>
<keyword evidence="3" id="KW-1185">Reference proteome</keyword>
<dbReference type="SMART" id="SM00530">
    <property type="entry name" value="HTH_XRE"/>
    <property type="match status" value="1"/>
</dbReference>
<evidence type="ECO:0000259" key="1">
    <source>
        <dbReference type="PROSITE" id="PS50943"/>
    </source>
</evidence>
<organism evidence="2 3">
    <name type="scientific">Promicromonospora kroppenstedtii</name>
    <dbReference type="NCBI Taxonomy" id="440482"/>
    <lineage>
        <taxon>Bacteria</taxon>
        <taxon>Bacillati</taxon>
        <taxon>Actinomycetota</taxon>
        <taxon>Actinomycetes</taxon>
        <taxon>Micrococcales</taxon>
        <taxon>Promicromonosporaceae</taxon>
        <taxon>Promicromonospora</taxon>
    </lineage>
</organism>
<dbReference type="InterPro" id="IPR001387">
    <property type="entry name" value="Cro/C1-type_HTH"/>
</dbReference>
<dbReference type="CDD" id="cd00093">
    <property type="entry name" value="HTH_XRE"/>
    <property type="match status" value="1"/>
</dbReference>
<gene>
    <name evidence="2" type="ORF">ACH47X_21075</name>
</gene>
<dbReference type="Gene3D" id="1.10.260.40">
    <property type="entry name" value="lambda repressor-like DNA-binding domains"/>
    <property type="match status" value="1"/>
</dbReference>
<dbReference type="Pfam" id="PF13560">
    <property type="entry name" value="HTH_31"/>
    <property type="match status" value="1"/>
</dbReference>
<comment type="caution">
    <text evidence="2">The sequence shown here is derived from an EMBL/GenBank/DDBJ whole genome shotgun (WGS) entry which is preliminary data.</text>
</comment>
<dbReference type="InterPro" id="IPR010982">
    <property type="entry name" value="Lambda_DNA-bd_dom_sf"/>
</dbReference>